<proteinExistence type="predicted"/>
<organism evidence="3 4">
    <name type="scientific">Lupinus luteus</name>
    <name type="common">European yellow lupine</name>
    <dbReference type="NCBI Taxonomy" id="3873"/>
    <lineage>
        <taxon>Eukaryota</taxon>
        <taxon>Viridiplantae</taxon>
        <taxon>Streptophyta</taxon>
        <taxon>Embryophyta</taxon>
        <taxon>Tracheophyta</taxon>
        <taxon>Spermatophyta</taxon>
        <taxon>Magnoliopsida</taxon>
        <taxon>eudicotyledons</taxon>
        <taxon>Gunneridae</taxon>
        <taxon>Pentapetalae</taxon>
        <taxon>rosids</taxon>
        <taxon>fabids</taxon>
        <taxon>Fabales</taxon>
        <taxon>Fabaceae</taxon>
        <taxon>Papilionoideae</taxon>
        <taxon>50 kb inversion clade</taxon>
        <taxon>genistoids sensu lato</taxon>
        <taxon>core genistoids</taxon>
        <taxon>Genisteae</taxon>
        <taxon>Lupinus</taxon>
    </lineage>
</organism>
<evidence type="ECO:0000256" key="1">
    <source>
        <dbReference type="ARBA" id="ARBA00022723"/>
    </source>
</evidence>
<dbReference type="PANTHER" id="PTHR45868:SF35">
    <property type="entry name" value="HYDROXYPROLINE-RICH GLYCOPROTEIN FAMILY PROTEIN"/>
    <property type="match status" value="1"/>
</dbReference>
<reference evidence="3 4" key="1">
    <citation type="submission" date="2024-03" db="EMBL/GenBank/DDBJ databases">
        <authorList>
            <person name="Martinez-Hernandez J."/>
        </authorList>
    </citation>
    <scope>NUCLEOTIDE SEQUENCE [LARGE SCALE GENOMIC DNA]</scope>
</reference>
<gene>
    <name evidence="3" type="ORF">LLUT_LOCUS5678</name>
</gene>
<feature type="compositionally biased region" description="Polar residues" evidence="2">
    <location>
        <begin position="180"/>
        <end position="198"/>
    </location>
</feature>
<accession>A0AAV1W5V2</accession>
<name>A0AAV1W5V2_LUPLU</name>
<dbReference type="PANTHER" id="PTHR45868">
    <property type="entry name" value="HEAVY METAL-ASSOCIATED ISOPRENYLATED PLANT PROTEIN 33-RELATED"/>
    <property type="match status" value="1"/>
</dbReference>
<keyword evidence="1" id="KW-0479">Metal-binding</keyword>
<evidence type="ECO:0000256" key="2">
    <source>
        <dbReference type="SAM" id="MobiDB-lite"/>
    </source>
</evidence>
<feature type="region of interest" description="Disordered" evidence="2">
    <location>
        <begin position="134"/>
        <end position="205"/>
    </location>
</feature>
<comment type="caution">
    <text evidence="3">The sequence shown here is derived from an EMBL/GenBank/DDBJ whole genome shotgun (WGS) entry which is preliminary data.</text>
</comment>
<dbReference type="GO" id="GO:0046872">
    <property type="term" value="F:metal ion binding"/>
    <property type="evidence" value="ECO:0007669"/>
    <property type="project" value="UniProtKB-KW"/>
</dbReference>
<sequence length="219" mass="24497">MVSEDIGDHYMECLFKVDTSPGWQISVTQVLINFEDISFEIDSPSGLVYVKGKTIPQKILLKLIKAGKHATIIWITYGMQKDNQQQAQYPQNAINQGKGHDPYYQQQFLLPYNQSWNNNTNNCLPQSGVNNHVQHGLGYEPSGHGGEMGGSSRPDQHYCPVHSRRRHSPVSSSSGFAHAHNSSPSAMQSGANGQARNKPSSRKRNFIKKFVQKIILPCF</sequence>
<evidence type="ECO:0000313" key="4">
    <source>
        <dbReference type="Proteomes" id="UP001497480"/>
    </source>
</evidence>
<dbReference type="Proteomes" id="UP001497480">
    <property type="component" value="Unassembled WGS sequence"/>
</dbReference>
<keyword evidence="4" id="KW-1185">Reference proteome</keyword>
<protein>
    <submittedName>
        <fullName evidence="3">Uncharacterized protein</fullName>
    </submittedName>
</protein>
<dbReference type="AlphaFoldDB" id="A0AAV1W5V2"/>
<evidence type="ECO:0000313" key="3">
    <source>
        <dbReference type="EMBL" id="CAL0304618.1"/>
    </source>
</evidence>
<dbReference type="EMBL" id="CAXHTB010000004">
    <property type="protein sequence ID" value="CAL0304618.1"/>
    <property type="molecule type" value="Genomic_DNA"/>
</dbReference>